<evidence type="ECO:0000256" key="10">
    <source>
        <dbReference type="RuleBase" id="RU351113"/>
    </source>
</evidence>
<feature type="transmembrane region" description="Helical" evidence="10">
    <location>
        <begin position="126"/>
        <end position="145"/>
    </location>
</feature>
<name>A0A5H2X0B3_ZEUCU</name>
<comment type="caution">
    <text evidence="10">Lacks conserved residue(s) required for the propagation of feature annotation.</text>
</comment>
<keyword evidence="8 10" id="KW-0675">Receptor</keyword>
<evidence type="ECO:0000256" key="3">
    <source>
        <dbReference type="ARBA" id="ARBA00022606"/>
    </source>
</evidence>
<reference evidence="11" key="1">
    <citation type="journal article" date="2019" name="Comp. Biochem. Physiol. B, Biochem. Mol. Biol.">
        <title>Functional characterization of olfactory receptors in three Dacini fruit flies (Diptera: Tephritidae) that respond to 1-nonanol analogs as components in the rectal glands.</title>
        <authorList>
            <person name="Ono H."/>
            <person name="Miyazaki H."/>
            <person name="Mitsuno H."/>
            <person name="Ozaki K."/>
            <person name="Kanzaki R."/>
            <person name="Nishida R."/>
        </authorList>
    </citation>
    <scope>NUCLEOTIDE SEQUENCE</scope>
    <source>
        <tissue evidence="11">Chemosensory organs</tissue>
    </source>
</reference>
<keyword evidence="4 10" id="KW-0812">Transmembrane</keyword>
<keyword evidence="3 10" id="KW-0716">Sensory transduction</keyword>
<dbReference type="AlphaFoldDB" id="A0A5H2X0B3"/>
<evidence type="ECO:0000256" key="9">
    <source>
        <dbReference type="ARBA" id="ARBA00023224"/>
    </source>
</evidence>
<evidence type="ECO:0000256" key="5">
    <source>
        <dbReference type="ARBA" id="ARBA00022725"/>
    </source>
</evidence>
<evidence type="ECO:0000256" key="1">
    <source>
        <dbReference type="ARBA" id="ARBA00004651"/>
    </source>
</evidence>
<evidence type="ECO:0000256" key="2">
    <source>
        <dbReference type="ARBA" id="ARBA00022475"/>
    </source>
</evidence>
<dbReference type="GO" id="GO:0004984">
    <property type="term" value="F:olfactory receptor activity"/>
    <property type="evidence" value="ECO:0007669"/>
    <property type="project" value="InterPro"/>
</dbReference>
<dbReference type="Pfam" id="PF02949">
    <property type="entry name" value="7tm_6"/>
    <property type="match status" value="1"/>
</dbReference>
<dbReference type="GO" id="GO:0005549">
    <property type="term" value="F:odorant binding"/>
    <property type="evidence" value="ECO:0007669"/>
    <property type="project" value="InterPro"/>
</dbReference>
<keyword evidence="9 10" id="KW-0807">Transducer</keyword>
<gene>
    <name evidence="11" type="primary">ZcucOR43a-2</name>
</gene>
<comment type="similarity">
    <text evidence="10">Belongs to the insect chemoreceptor superfamily. Heteromeric odorant receptor channel (TC 1.A.69) family.</text>
</comment>
<evidence type="ECO:0000313" key="11">
    <source>
        <dbReference type="EMBL" id="BBL78056.1"/>
    </source>
</evidence>
<evidence type="ECO:0000256" key="4">
    <source>
        <dbReference type="ARBA" id="ARBA00022692"/>
    </source>
</evidence>
<comment type="subcellular location">
    <subcellularLocation>
        <location evidence="1 10">Cell membrane</location>
        <topology evidence="1 10">Multi-pass membrane protein</topology>
    </subcellularLocation>
</comment>
<feature type="transmembrane region" description="Helical" evidence="10">
    <location>
        <begin position="278"/>
        <end position="299"/>
    </location>
</feature>
<dbReference type="InterPro" id="IPR004117">
    <property type="entry name" value="7tm6_olfct_rcpt"/>
</dbReference>
<dbReference type="EMBL" id="FX986200">
    <property type="protein sequence ID" value="BBL78056.1"/>
    <property type="molecule type" value="mRNA"/>
</dbReference>
<evidence type="ECO:0000256" key="6">
    <source>
        <dbReference type="ARBA" id="ARBA00022989"/>
    </source>
</evidence>
<protein>
    <recommendedName>
        <fullName evidence="10">Odorant receptor</fullName>
    </recommendedName>
</protein>
<feature type="transmembrane region" description="Helical" evidence="10">
    <location>
        <begin position="251"/>
        <end position="272"/>
    </location>
</feature>
<dbReference type="GO" id="GO:0005886">
    <property type="term" value="C:plasma membrane"/>
    <property type="evidence" value="ECO:0007669"/>
    <property type="project" value="UniProtKB-SubCell"/>
</dbReference>
<keyword evidence="7 10" id="KW-0472">Membrane</keyword>
<feature type="transmembrane region" description="Helical" evidence="10">
    <location>
        <begin position="62"/>
        <end position="81"/>
    </location>
</feature>
<keyword evidence="6 10" id="KW-1133">Transmembrane helix</keyword>
<dbReference type="PANTHER" id="PTHR21137:SF3">
    <property type="entry name" value="ODORANT RECEPTOR 30A-RELATED"/>
    <property type="match status" value="1"/>
</dbReference>
<evidence type="ECO:0000256" key="7">
    <source>
        <dbReference type="ARBA" id="ARBA00023136"/>
    </source>
</evidence>
<feature type="transmembrane region" description="Helical" evidence="10">
    <location>
        <begin position="165"/>
        <end position="189"/>
    </location>
</feature>
<dbReference type="GO" id="GO:0007165">
    <property type="term" value="P:signal transduction"/>
    <property type="evidence" value="ECO:0007669"/>
    <property type="project" value="UniProtKB-KW"/>
</dbReference>
<evidence type="ECO:0000256" key="8">
    <source>
        <dbReference type="ARBA" id="ARBA00023170"/>
    </source>
</evidence>
<keyword evidence="2" id="KW-1003">Cell membrane</keyword>
<feature type="transmembrane region" description="Helical" evidence="10">
    <location>
        <begin position="32"/>
        <end position="50"/>
    </location>
</feature>
<proteinExistence type="evidence at transcript level"/>
<dbReference type="PANTHER" id="PTHR21137">
    <property type="entry name" value="ODORANT RECEPTOR"/>
    <property type="match status" value="1"/>
</dbReference>
<keyword evidence="5 10" id="KW-0552">Olfaction</keyword>
<sequence>MASYQNLPLYSVNIKAFVKLGLIESNNSTRRFLLGIIIIVTYIGQLTNMFRTWDVDIGETGMNFHVLALVTHYLLRFIIIVRKEKKFERLFQGIEPWYTDIERHGDPHIVSILQKITQKTQRLTRLSFYASVVATLATFIYSLSFEERRLLVTVQYPFFDVLQTPFFEFFFLIQMVWLVPTSLLVYLSFTNIFLTSLMFGELILKDLCLKLRNIRSENEMTMLKEFKDCIAYHNKIIDLCDDIEDLISMDAFFHVTSFGMMLCMLLFFLSMIDDLELIPAVLVMMGFDMYLIGFSYYYANNLATESLEVANAAYDTPWYRGNLEMRKCVLIMIARSQNPLQITAGGLYPLTMENFQAILRISYSYFSLLQGVSQQ</sequence>
<organism evidence="11">
    <name type="scientific">Zeugodacus cucurbitae</name>
    <name type="common">Melon fruit fly</name>
    <name type="synonym">Bactrocera cucurbitae</name>
    <dbReference type="NCBI Taxonomy" id="28588"/>
    <lineage>
        <taxon>Eukaryota</taxon>
        <taxon>Metazoa</taxon>
        <taxon>Ecdysozoa</taxon>
        <taxon>Arthropoda</taxon>
        <taxon>Hexapoda</taxon>
        <taxon>Insecta</taxon>
        <taxon>Pterygota</taxon>
        <taxon>Neoptera</taxon>
        <taxon>Endopterygota</taxon>
        <taxon>Diptera</taxon>
        <taxon>Brachycera</taxon>
        <taxon>Muscomorpha</taxon>
        <taxon>Tephritoidea</taxon>
        <taxon>Tephritidae</taxon>
        <taxon>Zeugodacus</taxon>
        <taxon>Zeugodacus</taxon>
    </lineage>
</organism>
<accession>A0A5H2X0B3</accession>